<keyword evidence="2" id="KW-0732">Signal</keyword>
<feature type="region of interest" description="Disordered" evidence="1">
    <location>
        <begin position="118"/>
        <end position="177"/>
    </location>
</feature>
<dbReference type="AlphaFoldDB" id="A0A0C2W6N0"/>
<evidence type="ECO:0000313" key="3">
    <source>
        <dbReference type="EMBL" id="KIM22068.1"/>
    </source>
</evidence>
<accession>A0A0C2W6N0</accession>
<evidence type="ECO:0000313" key="4">
    <source>
        <dbReference type="Proteomes" id="UP000054097"/>
    </source>
</evidence>
<proteinExistence type="predicted"/>
<keyword evidence="4" id="KW-1185">Reference proteome</keyword>
<feature type="compositionally biased region" description="Basic residues" evidence="1">
    <location>
        <begin position="140"/>
        <end position="152"/>
    </location>
</feature>
<dbReference type="Proteomes" id="UP000054097">
    <property type="component" value="Unassembled WGS sequence"/>
</dbReference>
<reference evidence="4" key="2">
    <citation type="submission" date="2015-01" db="EMBL/GenBank/DDBJ databases">
        <title>Evolutionary Origins and Diversification of the Mycorrhizal Mutualists.</title>
        <authorList>
            <consortium name="DOE Joint Genome Institute"/>
            <consortium name="Mycorrhizal Genomics Consortium"/>
            <person name="Kohler A."/>
            <person name="Kuo A."/>
            <person name="Nagy L.G."/>
            <person name="Floudas D."/>
            <person name="Copeland A."/>
            <person name="Barry K.W."/>
            <person name="Cichocki N."/>
            <person name="Veneault-Fourrey C."/>
            <person name="LaButti K."/>
            <person name="Lindquist E.A."/>
            <person name="Lipzen A."/>
            <person name="Lundell T."/>
            <person name="Morin E."/>
            <person name="Murat C."/>
            <person name="Riley R."/>
            <person name="Ohm R."/>
            <person name="Sun H."/>
            <person name="Tunlid A."/>
            <person name="Henrissat B."/>
            <person name="Grigoriev I.V."/>
            <person name="Hibbett D.S."/>
            <person name="Martin F."/>
        </authorList>
    </citation>
    <scope>NUCLEOTIDE SEQUENCE [LARGE SCALE GENOMIC DNA]</scope>
    <source>
        <strain evidence="4">MAFF 305830</strain>
    </source>
</reference>
<evidence type="ECO:0000256" key="1">
    <source>
        <dbReference type="SAM" id="MobiDB-lite"/>
    </source>
</evidence>
<dbReference type="HOGENOM" id="CLU_1066223_0_0_1"/>
<feature type="chain" id="PRO_5002157821" evidence="2">
    <location>
        <begin position="21"/>
        <end position="261"/>
    </location>
</feature>
<evidence type="ECO:0000256" key="2">
    <source>
        <dbReference type="SAM" id="SignalP"/>
    </source>
</evidence>
<gene>
    <name evidence="3" type="ORF">M408DRAFT_293649</name>
</gene>
<dbReference type="EMBL" id="KN824364">
    <property type="protein sequence ID" value="KIM22068.1"/>
    <property type="molecule type" value="Genomic_DNA"/>
</dbReference>
<protein>
    <submittedName>
        <fullName evidence="3">Uncharacterized protein</fullName>
    </submittedName>
</protein>
<sequence length="261" mass="28359">MKLTIVTIALVIAQAIPGFAAPVPQPDEIEDLVARAPAADDWRQSAKDAANRLPDAIPNTPLQDASEITMPKMNGLSKLNPGAGRMIGPHVGRIGLPPRLRTIGTAVSLAQTLAKSARNAQGASHAPSPSKKQLYGARGSSRKSGRHTKLGLRKSQQPSLHKLANGSKQSGMKPGRIVNNPQVKAQWQAAHRQEGRQKMSARWKAAGKKEKVQARRKTLSNARKSNAVKAKVFNKKVTGKRHKRDIALDIEERDFEIDELD</sequence>
<feature type="signal peptide" evidence="2">
    <location>
        <begin position="1"/>
        <end position="20"/>
    </location>
</feature>
<name>A0A0C2W6N0_SERVB</name>
<reference evidence="3 4" key="1">
    <citation type="submission" date="2014-04" db="EMBL/GenBank/DDBJ databases">
        <authorList>
            <consortium name="DOE Joint Genome Institute"/>
            <person name="Kuo A."/>
            <person name="Zuccaro A."/>
            <person name="Kohler A."/>
            <person name="Nagy L.G."/>
            <person name="Floudas D."/>
            <person name="Copeland A."/>
            <person name="Barry K.W."/>
            <person name="Cichocki N."/>
            <person name="Veneault-Fourrey C."/>
            <person name="LaButti K."/>
            <person name="Lindquist E.A."/>
            <person name="Lipzen A."/>
            <person name="Lundell T."/>
            <person name="Morin E."/>
            <person name="Murat C."/>
            <person name="Sun H."/>
            <person name="Tunlid A."/>
            <person name="Henrissat B."/>
            <person name="Grigoriev I.V."/>
            <person name="Hibbett D.S."/>
            <person name="Martin F."/>
            <person name="Nordberg H.P."/>
            <person name="Cantor M.N."/>
            <person name="Hua S.X."/>
        </authorList>
    </citation>
    <scope>NUCLEOTIDE SEQUENCE [LARGE SCALE GENOMIC DNA]</scope>
    <source>
        <strain evidence="3 4">MAFF 305830</strain>
    </source>
</reference>
<organism evidence="3 4">
    <name type="scientific">Serendipita vermifera MAFF 305830</name>
    <dbReference type="NCBI Taxonomy" id="933852"/>
    <lineage>
        <taxon>Eukaryota</taxon>
        <taxon>Fungi</taxon>
        <taxon>Dikarya</taxon>
        <taxon>Basidiomycota</taxon>
        <taxon>Agaricomycotina</taxon>
        <taxon>Agaricomycetes</taxon>
        <taxon>Sebacinales</taxon>
        <taxon>Serendipitaceae</taxon>
        <taxon>Serendipita</taxon>
    </lineage>
</organism>
<feature type="region of interest" description="Disordered" evidence="1">
    <location>
        <begin position="205"/>
        <end position="226"/>
    </location>
</feature>